<evidence type="ECO:0000313" key="3">
    <source>
        <dbReference type="Proteomes" id="UP001604336"/>
    </source>
</evidence>
<evidence type="ECO:0000313" key="2">
    <source>
        <dbReference type="EMBL" id="KAL2492161.1"/>
    </source>
</evidence>
<accession>A0ABD1RUR0</accession>
<sequence>MFTPNVINEYYGITTEDIHPLPSIQDMGEVVQFLYGRDDTWPLPGRDFKHSKLTDSLLILNVFVSHNIDLTTHRTTTNDARARLLYHLTHRRKMDLENYIYTLISMLGFQIDKRHISIFPVLISGICEEAGVQILLAEPVLKAKGPINLYASKNVRTHTTWAVGAVPATKE</sequence>
<evidence type="ECO:0000259" key="1">
    <source>
        <dbReference type="Pfam" id="PF20167"/>
    </source>
</evidence>
<dbReference type="Proteomes" id="UP001604336">
    <property type="component" value="Unassembled WGS sequence"/>
</dbReference>
<dbReference type="AlphaFoldDB" id="A0ABD1RUR0"/>
<reference evidence="3" key="1">
    <citation type="submission" date="2024-07" db="EMBL/GenBank/DDBJ databases">
        <title>Two chromosome-level genome assemblies of Korean endemic species Abeliophyllum distichum and Forsythia ovata (Oleaceae).</title>
        <authorList>
            <person name="Jang H."/>
        </authorList>
    </citation>
    <scope>NUCLEOTIDE SEQUENCE [LARGE SCALE GENOMIC DNA]</scope>
</reference>
<organism evidence="2 3">
    <name type="scientific">Abeliophyllum distichum</name>
    <dbReference type="NCBI Taxonomy" id="126358"/>
    <lineage>
        <taxon>Eukaryota</taxon>
        <taxon>Viridiplantae</taxon>
        <taxon>Streptophyta</taxon>
        <taxon>Embryophyta</taxon>
        <taxon>Tracheophyta</taxon>
        <taxon>Spermatophyta</taxon>
        <taxon>Magnoliopsida</taxon>
        <taxon>eudicotyledons</taxon>
        <taxon>Gunneridae</taxon>
        <taxon>Pentapetalae</taxon>
        <taxon>asterids</taxon>
        <taxon>lamiids</taxon>
        <taxon>Lamiales</taxon>
        <taxon>Oleaceae</taxon>
        <taxon>Forsythieae</taxon>
        <taxon>Abeliophyllum</taxon>
    </lineage>
</organism>
<name>A0ABD1RUR0_9LAMI</name>
<gene>
    <name evidence="2" type="ORF">Adt_27789</name>
</gene>
<feature type="domain" description="Putative plant transposon protein" evidence="1">
    <location>
        <begin position="2"/>
        <end position="132"/>
    </location>
</feature>
<proteinExistence type="predicted"/>
<comment type="caution">
    <text evidence="2">The sequence shown here is derived from an EMBL/GenBank/DDBJ whole genome shotgun (WGS) entry which is preliminary data.</text>
</comment>
<protein>
    <recommendedName>
        <fullName evidence="1">Putative plant transposon protein domain-containing protein</fullName>
    </recommendedName>
</protein>
<keyword evidence="3" id="KW-1185">Reference proteome</keyword>
<dbReference type="EMBL" id="JBFOLK010000008">
    <property type="protein sequence ID" value="KAL2492161.1"/>
    <property type="molecule type" value="Genomic_DNA"/>
</dbReference>
<dbReference type="InterPro" id="IPR046796">
    <property type="entry name" value="Transposase_32_dom"/>
</dbReference>
<dbReference type="Pfam" id="PF20167">
    <property type="entry name" value="Transposase_32"/>
    <property type="match status" value="1"/>
</dbReference>